<dbReference type="NCBIfam" id="TIGR02892">
    <property type="entry name" value="spore_yabP"/>
    <property type="match status" value="1"/>
</dbReference>
<dbReference type="InterPro" id="IPR022476">
    <property type="entry name" value="Spore_YabP/YqfC"/>
</dbReference>
<evidence type="ECO:0000313" key="2">
    <source>
        <dbReference type="Proteomes" id="UP000284178"/>
    </source>
</evidence>
<accession>A0A412FUT6</accession>
<comment type="caution">
    <text evidence="1">The sequence shown here is derived from an EMBL/GenBank/DDBJ whole genome shotgun (WGS) entry which is preliminary data.</text>
</comment>
<dbReference type="RefSeq" id="WP_006058329.1">
    <property type="nucleotide sequence ID" value="NZ_CABJCV010000017.1"/>
</dbReference>
<evidence type="ECO:0000313" key="1">
    <source>
        <dbReference type="EMBL" id="RGR71874.1"/>
    </source>
</evidence>
<dbReference type="AlphaFoldDB" id="A0A412FUT6"/>
<reference evidence="1 2" key="1">
    <citation type="submission" date="2018-08" db="EMBL/GenBank/DDBJ databases">
        <title>A genome reference for cultivated species of the human gut microbiota.</title>
        <authorList>
            <person name="Zou Y."/>
            <person name="Xue W."/>
            <person name="Luo G."/>
        </authorList>
    </citation>
    <scope>NUCLEOTIDE SEQUENCE [LARGE SCALE GENOMIC DNA]</scope>
    <source>
        <strain evidence="1 2">AF24-29</strain>
    </source>
</reference>
<dbReference type="PIRSF" id="PIRSF011576">
    <property type="entry name" value="YabP"/>
    <property type="match status" value="1"/>
</dbReference>
<dbReference type="EMBL" id="QRUP01000017">
    <property type="protein sequence ID" value="RGR71874.1"/>
    <property type="molecule type" value="Genomic_DNA"/>
</dbReference>
<gene>
    <name evidence="1" type="primary">yabP</name>
    <name evidence="1" type="ORF">DWY25_12745</name>
</gene>
<name>A0A412FUT6_9FIRM</name>
<dbReference type="Proteomes" id="UP000284178">
    <property type="component" value="Unassembled WGS sequence"/>
</dbReference>
<sequence>MSESLLSNPLKFETNPYHNVVMKDRKSLDLTGVKQIDSFDSNEFLLETSQGWMLVQGKDLTLGKLDTERGEVSIHGLIDRLEYIVNKKGPGKESFLGKLLK</sequence>
<dbReference type="GO" id="GO:0030435">
    <property type="term" value="P:sporulation resulting in formation of a cellular spore"/>
    <property type="evidence" value="ECO:0007669"/>
    <property type="project" value="InterPro"/>
</dbReference>
<organism evidence="1 2">
    <name type="scientific">Holdemania filiformis</name>
    <dbReference type="NCBI Taxonomy" id="61171"/>
    <lineage>
        <taxon>Bacteria</taxon>
        <taxon>Bacillati</taxon>
        <taxon>Bacillota</taxon>
        <taxon>Erysipelotrichia</taxon>
        <taxon>Erysipelotrichales</taxon>
        <taxon>Erysipelotrichaceae</taxon>
        <taxon>Holdemania</taxon>
    </lineage>
</organism>
<protein>
    <submittedName>
        <fullName evidence="1">Sporulation protein YabP</fullName>
    </submittedName>
</protein>
<dbReference type="InterPro" id="IPR038705">
    <property type="entry name" value="YabP_sf"/>
</dbReference>
<dbReference type="Gene3D" id="2.60.40.2000">
    <property type="match status" value="1"/>
</dbReference>
<proteinExistence type="predicted"/>
<dbReference type="GeneID" id="83016263"/>
<keyword evidence="2" id="KW-1185">Reference proteome</keyword>
<dbReference type="Pfam" id="PF07873">
    <property type="entry name" value="YabP"/>
    <property type="match status" value="1"/>
</dbReference>
<dbReference type="InterPro" id="IPR012504">
    <property type="entry name" value="Spore_YabP"/>
</dbReference>